<name>V5Z3W6_9GAMM</name>
<gene>
    <name evidence="1" type="ORF">EPIR_0625</name>
</gene>
<comment type="caution">
    <text evidence="1">The sequence shown here is derived from an EMBL/GenBank/DDBJ whole genome shotgun (WGS) entry which is preliminary data.</text>
</comment>
<organism evidence="1 2">
    <name type="scientific">Erwinia piriflorinigrans CFBP 5888</name>
    <dbReference type="NCBI Taxonomy" id="1161919"/>
    <lineage>
        <taxon>Bacteria</taxon>
        <taxon>Pseudomonadati</taxon>
        <taxon>Pseudomonadota</taxon>
        <taxon>Gammaproteobacteria</taxon>
        <taxon>Enterobacterales</taxon>
        <taxon>Erwiniaceae</taxon>
        <taxon>Erwinia</taxon>
    </lineage>
</organism>
<reference evidence="1 2" key="1">
    <citation type="journal article" date="2013" name="Syst. Appl. Microbiol.">
        <title>Phylogenetic position and virulence apparatus of the pear flower necrosis pathogen Erwinia piriflorinigrans CFBP 5888T as assessed by comparative genomics.</title>
        <authorList>
            <person name="Smits T.H."/>
            <person name="Rezzonico F."/>
            <person name="Lopez M.M."/>
            <person name="Blom J."/>
            <person name="Goesmann A."/>
            <person name="Frey J.E."/>
            <person name="Duffy B."/>
        </authorList>
    </citation>
    <scope>NUCLEOTIDE SEQUENCE [LARGE SCALE GENOMIC DNA]</scope>
    <source>
        <strain evidence="2">CFBP5888</strain>
    </source>
</reference>
<evidence type="ECO:0000313" key="1">
    <source>
        <dbReference type="EMBL" id="CCG85990.1"/>
    </source>
</evidence>
<accession>V5Z3W6</accession>
<dbReference type="STRING" id="1161919.EPIR_0625"/>
<evidence type="ECO:0000313" key="2">
    <source>
        <dbReference type="Proteomes" id="UP000018217"/>
    </source>
</evidence>
<dbReference type="Proteomes" id="UP000018217">
    <property type="component" value="Unassembled WGS sequence"/>
</dbReference>
<dbReference type="AlphaFoldDB" id="V5Z3W6"/>
<sequence length="79" mass="8624">MNSIFNELSQILDEKELIDWDVIVLNGSNFRALKAAARAKKYIRMNSTIMGCSRGGFGTKIPLAADGTELPLSFCQSVG</sequence>
<keyword evidence="2" id="KW-1185">Reference proteome</keyword>
<protein>
    <submittedName>
        <fullName evidence="1">Putative transposase</fullName>
    </submittedName>
</protein>
<proteinExistence type="predicted"/>
<dbReference type="EMBL" id="CAHS01000006">
    <property type="protein sequence ID" value="CCG85990.1"/>
    <property type="molecule type" value="Genomic_DNA"/>
</dbReference>